<dbReference type="Gene3D" id="2.60.210.10">
    <property type="entry name" value="Apoptosis, Tumor Necrosis Factor Receptor Associated Protein 2, Chain A"/>
    <property type="match status" value="1"/>
</dbReference>
<dbReference type="PANTHER" id="PTHR46236:SF35">
    <property type="entry name" value="MATH DOMAIN-CONTAINING PROTEIN"/>
    <property type="match status" value="1"/>
</dbReference>
<evidence type="ECO:0000313" key="4">
    <source>
        <dbReference type="EMBL" id="CAA2992849.1"/>
    </source>
</evidence>
<comment type="caution">
    <text evidence="4">The sequence shown here is derived from an EMBL/GenBank/DDBJ whole genome shotgun (WGS) entry which is preliminary data.</text>
</comment>
<sequence>MDVDGTEHGFNAKTGSDWGYTQFFPIIKLHDKNDGYLVDGACVIEAEVCLSGPFSGSTDKLSESCVPIDLSVSKPVDLHDAESIYVKAKSLLKSTSKASTSSEFCGTMAVPHFQKDVIFAKERFNELILSPLDDLVDPKHETAMTETLSILGGNLSLFCDEQAKQIMRLKDIFPTTIRDWKDSVQVKVSCQRFLSIFEKTKNLLEDSVKTEEGIKTKLDELNTRKKELEAQIEALGNESQRLVEERLEVSKQTQQFYALAEEQAGKIEGKELEMAGADVKLGDLKSNWTSMVSLFH</sequence>
<organism evidence="4 5">
    <name type="scientific">Olea europaea subsp. europaea</name>
    <dbReference type="NCBI Taxonomy" id="158383"/>
    <lineage>
        <taxon>Eukaryota</taxon>
        <taxon>Viridiplantae</taxon>
        <taxon>Streptophyta</taxon>
        <taxon>Embryophyta</taxon>
        <taxon>Tracheophyta</taxon>
        <taxon>Spermatophyta</taxon>
        <taxon>Magnoliopsida</taxon>
        <taxon>eudicotyledons</taxon>
        <taxon>Gunneridae</taxon>
        <taxon>Pentapetalae</taxon>
        <taxon>asterids</taxon>
        <taxon>lamiids</taxon>
        <taxon>Lamiales</taxon>
        <taxon>Oleaceae</taxon>
        <taxon>Oleeae</taxon>
        <taxon>Olea</taxon>
    </lineage>
</organism>
<feature type="coiled-coil region" evidence="2">
    <location>
        <begin position="211"/>
        <end position="245"/>
    </location>
</feature>
<dbReference type="Proteomes" id="UP000594638">
    <property type="component" value="Unassembled WGS sequence"/>
</dbReference>
<name>A0A8S0SKK2_OLEEU</name>
<evidence type="ECO:0000256" key="2">
    <source>
        <dbReference type="SAM" id="Coils"/>
    </source>
</evidence>
<keyword evidence="5" id="KW-1185">Reference proteome</keyword>
<proteinExistence type="predicted"/>
<gene>
    <name evidence="4" type="ORF">OLEA9_A021343</name>
</gene>
<feature type="domain" description="MATH" evidence="3">
    <location>
        <begin position="1"/>
        <end position="48"/>
    </location>
</feature>
<evidence type="ECO:0000256" key="1">
    <source>
        <dbReference type="ARBA" id="ARBA00023054"/>
    </source>
</evidence>
<dbReference type="PANTHER" id="PTHR46236">
    <property type="entry name" value="TRAF-LIKE SUPERFAMILY PROTEIN"/>
    <property type="match status" value="1"/>
</dbReference>
<accession>A0A8S0SKK2</accession>
<dbReference type="InterPro" id="IPR008974">
    <property type="entry name" value="TRAF-like"/>
</dbReference>
<dbReference type="InterPro" id="IPR050804">
    <property type="entry name" value="MCC"/>
</dbReference>
<dbReference type="SUPFAM" id="SSF49599">
    <property type="entry name" value="TRAF domain-like"/>
    <property type="match status" value="1"/>
</dbReference>
<dbReference type="EMBL" id="CACTIH010005442">
    <property type="protein sequence ID" value="CAA2992849.1"/>
    <property type="molecule type" value="Genomic_DNA"/>
</dbReference>
<evidence type="ECO:0000313" key="5">
    <source>
        <dbReference type="Proteomes" id="UP000594638"/>
    </source>
</evidence>
<dbReference type="AlphaFoldDB" id="A0A8S0SKK2"/>
<dbReference type="InterPro" id="IPR002083">
    <property type="entry name" value="MATH/TRAF_dom"/>
</dbReference>
<reference evidence="4 5" key="1">
    <citation type="submission" date="2019-12" db="EMBL/GenBank/DDBJ databases">
        <authorList>
            <person name="Alioto T."/>
            <person name="Alioto T."/>
            <person name="Gomez Garrido J."/>
        </authorList>
    </citation>
    <scope>NUCLEOTIDE SEQUENCE [LARGE SCALE GENOMIC DNA]</scope>
</reference>
<protein>
    <submittedName>
        <fullName evidence="4">MATH domain and coiled-coil domain-containing At3g58360-like isoform X1</fullName>
    </submittedName>
</protein>
<evidence type="ECO:0000259" key="3">
    <source>
        <dbReference type="PROSITE" id="PS50144"/>
    </source>
</evidence>
<dbReference type="OrthoDB" id="1303247at2759"/>
<dbReference type="CDD" id="cd00121">
    <property type="entry name" value="MATH"/>
    <property type="match status" value="1"/>
</dbReference>
<dbReference type="PROSITE" id="PS50144">
    <property type="entry name" value="MATH"/>
    <property type="match status" value="1"/>
</dbReference>
<keyword evidence="1 2" id="KW-0175">Coiled coil</keyword>
<dbReference type="Gramene" id="OE9A021343T1">
    <property type="protein sequence ID" value="OE9A021343C1"/>
    <property type="gene ID" value="OE9A021343"/>
</dbReference>